<sequence length="85" mass="9767">MGCDEKHPVLLGYLLYKRVNGIMEWTLGFEAASGESYKMWANRPIRMQVELNLANAYFKVRGKKVFKNGVLTQSQKINQRGIFLA</sequence>
<evidence type="ECO:0000313" key="2">
    <source>
        <dbReference type="Proteomes" id="UP000029725"/>
    </source>
</evidence>
<name>A0A098VR71_9MICR</name>
<evidence type="ECO:0000313" key="1">
    <source>
        <dbReference type="EMBL" id="KGG51543.1"/>
    </source>
</evidence>
<organism evidence="1 2">
    <name type="scientific">Mitosporidium daphniae</name>
    <dbReference type="NCBI Taxonomy" id="1485682"/>
    <lineage>
        <taxon>Eukaryota</taxon>
        <taxon>Fungi</taxon>
        <taxon>Fungi incertae sedis</taxon>
        <taxon>Microsporidia</taxon>
        <taxon>Mitosporidium</taxon>
    </lineage>
</organism>
<dbReference type="HOGENOM" id="CLU_2513112_0_0_1"/>
<proteinExistence type="predicted"/>
<dbReference type="GeneID" id="25259571"/>
<accession>A0A098VR71</accession>
<dbReference type="VEuPathDB" id="MicrosporidiaDB:DI09_327p10"/>
<dbReference type="Proteomes" id="UP000029725">
    <property type="component" value="Unassembled WGS sequence"/>
</dbReference>
<comment type="caution">
    <text evidence="1">The sequence shown here is derived from an EMBL/GenBank/DDBJ whole genome shotgun (WGS) entry which is preliminary data.</text>
</comment>
<protein>
    <submittedName>
        <fullName evidence="1">Uncharacterized protein</fullName>
    </submittedName>
</protein>
<keyword evidence="2" id="KW-1185">Reference proteome</keyword>
<dbReference type="AlphaFoldDB" id="A0A098VR71"/>
<dbReference type="EMBL" id="JMKJ01000252">
    <property type="protein sequence ID" value="KGG51543.1"/>
    <property type="molecule type" value="Genomic_DNA"/>
</dbReference>
<dbReference type="RefSeq" id="XP_013237979.1">
    <property type="nucleotide sequence ID" value="XM_013382525.1"/>
</dbReference>
<reference evidence="1 2" key="1">
    <citation type="submission" date="2014-04" db="EMBL/GenBank/DDBJ databases">
        <title>A new species of microsporidia sheds light on the evolution of extreme parasitism.</title>
        <authorList>
            <person name="Haag K.L."/>
            <person name="James T.Y."/>
            <person name="Larsson R."/>
            <person name="Schaer T.M."/>
            <person name="Refardt D."/>
            <person name="Pombert J.-F."/>
            <person name="Ebert D."/>
        </authorList>
    </citation>
    <scope>NUCLEOTIDE SEQUENCE [LARGE SCALE GENOMIC DNA]</scope>
    <source>
        <strain evidence="1 2">UGP3</strain>
        <tissue evidence="1">Spores</tissue>
    </source>
</reference>
<gene>
    <name evidence="1" type="ORF">DI09_327p10</name>
</gene>